<protein>
    <submittedName>
        <fullName evidence="2">Uncharacterized protein</fullName>
    </submittedName>
</protein>
<dbReference type="Proteomes" id="UP000824469">
    <property type="component" value="Unassembled WGS sequence"/>
</dbReference>
<feature type="non-terminal residue" evidence="2">
    <location>
        <position position="1"/>
    </location>
</feature>
<organism evidence="2 3">
    <name type="scientific">Taxus chinensis</name>
    <name type="common">Chinese yew</name>
    <name type="synonym">Taxus wallichiana var. chinensis</name>
    <dbReference type="NCBI Taxonomy" id="29808"/>
    <lineage>
        <taxon>Eukaryota</taxon>
        <taxon>Viridiplantae</taxon>
        <taxon>Streptophyta</taxon>
        <taxon>Embryophyta</taxon>
        <taxon>Tracheophyta</taxon>
        <taxon>Spermatophyta</taxon>
        <taxon>Pinopsida</taxon>
        <taxon>Pinidae</taxon>
        <taxon>Conifers II</taxon>
        <taxon>Cupressales</taxon>
        <taxon>Taxaceae</taxon>
        <taxon>Taxus</taxon>
    </lineage>
</organism>
<dbReference type="EMBL" id="JAHRHJ020000006">
    <property type="protein sequence ID" value="KAH9313186.1"/>
    <property type="molecule type" value="Genomic_DNA"/>
</dbReference>
<dbReference type="PANTHER" id="PTHR47852:SF2">
    <property type="entry name" value="WW DOMAIN-CONTAINING PROTEIN"/>
    <property type="match status" value="1"/>
</dbReference>
<feature type="compositionally biased region" description="Basic and acidic residues" evidence="1">
    <location>
        <begin position="53"/>
        <end position="63"/>
    </location>
</feature>
<evidence type="ECO:0000313" key="2">
    <source>
        <dbReference type="EMBL" id="KAH9313186.1"/>
    </source>
</evidence>
<evidence type="ECO:0000313" key="3">
    <source>
        <dbReference type="Proteomes" id="UP000824469"/>
    </source>
</evidence>
<feature type="non-terminal residue" evidence="2">
    <location>
        <position position="76"/>
    </location>
</feature>
<gene>
    <name evidence="2" type="ORF">KI387_028221</name>
</gene>
<dbReference type="AlphaFoldDB" id="A0AA38FYJ1"/>
<sequence length="76" mass="7802">GNGRFKEILEMGKRKERRLAALGGASRRVKLDLWTDDGAPGSESTGAVASTSLHDEAGGHVDQSHGAGVPSSPSSS</sequence>
<feature type="region of interest" description="Disordered" evidence="1">
    <location>
        <begin position="34"/>
        <end position="76"/>
    </location>
</feature>
<feature type="compositionally biased region" description="Polar residues" evidence="1">
    <location>
        <begin position="42"/>
        <end position="52"/>
    </location>
</feature>
<accession>A0AA38FYJ1</accession>
<comment type="caution">
    <text evidence="2">The sequence shown here is derived from an EMBL/GenBank/DDBJ whole genome shotgun (WGS) entry which is preliminary data.</text>
</comment>
<dbReference type="PANTHER" id="PTHR47852">
    <property type="entry name" value="OS06G0298400 PROTEIN"/>
    <property type="match status" value="1"/>
</dbReference>
<reference evidence="2 3" key="1">
    <citation type="journal article" date="2021" name="Nat. Plants">
        <title>The Taxus genome provides insights into paclitaxel biosynthesis.</title>
        <authorList>
            <person name="Xiong X."/>
            <person name="Gou J."/>
            <person name="Liao Q."/>
            <person name="Li Y."/>
            <person name="Zhou Q."/>
            <person name="Bi G."/>
            <person name="Li C."/>
            <person name="Du R."/>
            <person name="Wang X."/>
            <person name="Sun T."/>
            <person name="Guo L."/>
            <person name="Liang H."/>
            <person name="Lu P."/>
            <person name="Wu Y."/>
            <person name="Zhang Z."/>
            <person name="Ro D.K."/>
            <person name="Shang Y."/>
            <person name="Huang S."/>
            <person name="Yan J."/>
        </authorList>
    </citation>
    <scope>NUCLEOTIDE SEQUENCE [LARGE SCALE GENOMIC DNA]</scope>
    <source>
        <strain evidence="2">Ta-2019</strain>
    </source>
</reference>
<keyword evidence="3" id="KW-1185">Reference proteome</keyword>
<proteinExistence type="predicted"/>
<evidence type="ECO:0000256" key="1">
    <source>
        <dbReference type="SAM" id="MobiDB-lite"/>
    </source>
</evidence>
<name>A0AA38FYJ1_TAXCH</name>